<evidence type="ECO:0000313" key="1">
    <source>
        <dbReference type="EMBL" id="KKK53556.1"/>
    </source>
</evidence>
<organism evidence="1">
    <name type="scientific">marine sediment metagenome</name>
    <dbReference type="NCBI Taxonomy" id="412755"/>
    <lineage>
        <taxon>unclassified sequences</taxon>
        <taxon>metagenomes</taxon>
        <taxon>ecological metagenomes</taxon>
    </lineage>
</organism>
<dbReference type="AlphaFoldDB" id="A0A0F8Z062"/>
<proteinExistence type="predicted"/>
<comment type="caution">
    <text evidence="1">The sequence shown here is derived from an EMBL/GenBank/DDBJ whole genome shotgun (WGS) entry which is preliminary data.</text>
</comment>
<sequence>MLNVESGKELVELKEVEKLTKELRERMEDDYELYRMDWNGIPAIEGKWEQFTDNYARVLADYVITALFDAKRILKIPMDAEKDKERKSLSNTERFAIGAIHLADKILTSMPEEVDSQSAVTFDGTIRGLSVARYYMFKDDDGEIVPDLEIWDPLHT</sequence>
<protein>
    <submittedName>
        <fullName evidence="1">Uncharacterized protein</fullName>
    </submittedName>
</protein>
<dbReference type="EMBL" id="LAZR01066443">
    <property type="protein sequence ID" value="KKK53556.1"/>
    <property type="molecule type" value="Genomic_DNA"/>
</dbReference>
<feature type="non-terminal residue" evidence="1">
    <location>
        <position position="156"/>
    </location>
</feature>
<accession>A0A0F8Z062</accession>
<reference evidence="1" key="1">
    <citation type="journal article" date="2015" name="Nature">
        <title>Complex archaea that bridge the gap between prokaryotes and eukaryotes.</title>
        <authorList>
            <person name="Spang A."/>
            <person name="Saw J.H."/>
            <person name="Jorgensen S.L."/>
            <person name="Zaremba-Niedzwiedzka K."/>
            <person name="Martijn J."/>
            <person name="Lind A.E."/>
            <person name="van Eijk R."/>
            <person name="Schleper C."/>
            <person name="Guy L."/>
            <person name="Ettema T.J."/>
        </authorList>
    </citation>
    <scope>NUCLEOTIDE SEQUENCE</scope>
</reference>
<gene>
    <name evidence="1" type="ORF">LCGC14_3093630</name>
</gene>
<name>A0A0F8Z062_9ZZZZ</name>